<dbReference type="PANTHER" id="PTHR42763:SF2">
    <property type="entry name" value="ADP-GLUCOSE PHOSPHORYLASE"/>
    <property type="match status" value="1"/>
</dbReference>
<keyword evidence="2" id="KW-0808">Transferase</keyword>
<dbReference type="EMBL" id="CP008889">
    <property type="protein sequence ID" value="AIF40055.1"/>
    <property type="molecule type" value="Genomic_DNA"/>
</dbReference>
<sequence>MTPDASQQPTEFIRTMADGTTKQVNPLSGTKVWTVPGRGDRPLGLVPPGVKDLEPHDFTASCAFCSDRYLETPPEKVRSVLAAGSAEGPRFVRLRGLTPAEVTSQVAEFRRIPNLFEIMSVDYWQANHGYTFDDAIEARRRAYEAADGGREHLLRLARVRLGKRAEGATDAELLDAAGDFFASTHDVIVGRRHYVDGATRSDQLASSGALTPTEHREYLDLTIDAMAELYATNPHVRYVAAFQNWLKPAGASFDHLHKQIVGIDEFGTSTDLDIDAARRDPRVFEELIAYARSHDLVVAENAHAIAFAGFGHRYPSIEIWSTSGTCEPWLMTDDERHAMADLVHAMHAATGTDVPCNEEWHHRPPSMSDVEIPWHVVLKWRIANLAGFEGSTKIYLNTISPAGVRDRVVPALRRLQEEGRLAPGIRL</sequence>
<evidence type="ECO:0000313" key="3">
    <source>
        <dbReference type="Proteomes" id="UP000027986"/>
    </source>
</evidence>
<dbReference type="eggNOG" id="COG1085">
    <property type="taxonomic scope" value="Bacteria"/>
</dbReference>
<evidence type="ECO:0000259" key="1">
    <source>
        <dbReference type="Pfam" id="PF16268"/>
    </source>
</evidence>
<dbReference type="InterPro" id="IPR032576">
    <property type="entry name" value="DUF4921"/>
</dbReference>
<dbReference type="AlphaFoldDB" id="A0A075JED4"/>
<dbReference type="Gene3D" id="3.30.428.10">
    <property type="entry name" value="HIT-like"/>
    <property type="match status" value="2"/>
</dbReference>
<feature type="domain" description="DUF4921" evidence="1">
    <location>
        <begin position="16"/>
        <end position="427"/>
    </location>
</feature>
<keyword evidence="2" id="KW-0548">Nucleotidyltransferase</keyword>
<gene>
    <name evidence="2" type="ORF">HX89_02735</name>
</gene>
<reference evidence="2 3" key="1">
    <citation type="submission" date="2014-07" db="EMBL/GenBank/DDBJ databases">
        <title>Genome Sequencing of Dermacoccus nishinomiyaensis.</title>
        <authorList>
            <person name="Hong K.W."/>
            <person name="Chan K.G."/>
        </authorList>
    </citation>
    <scope>NUCLEOTIDE SEQUENCE [LARGE SCALE GENOMIC DNA]</scope>
    <source>
        <strain evidence="2 3">M25</strain>
    </source>
</reference>
<accession>A0A075JED4</accession>
<dbReference type="GeneID" id="41840138"/>
<dbReference type="OrthoDB" id="9762211at2"/>
<dbReference type="SUPFAM" id="SSF54197">
    <property type="entry name" value="HIT-like"/>
    <property type="match status" value="1"/>
</dbReference>
<proteinExistence type="predicted"/>
<dbReference type="Proteomes" id="UP000027986">
    <property type="component" value="Chromosome"/>
</dbReference>
<name>A0A075JED4_9MICO</name>
<keyword evidence="3" id="KW-1185">Reference proteome</keyword>
<dbReference type="GO" id="GO:0016779">
    <property type="term" value="F:nucleotidyltransferase activity"/>
    <property type="evidence" value="ECO:0007669"/>
    <property type="project" value="UniProtKB-KW"/>
</dbReference>
<dbReference type="Pfam" id="PF16268">
    <property type="entry name" value="DUF4921"/>
    <property type="match status" value="1"/>
</dbReference>
<dbReference type="KEGG" id="dni:HX89_02735"/>
<dbReference type="RefSeq" id="WP_038566823.1">
    <property type="nucleotide sequence ID" value="NZ_CP008889.1"/>
</dbReference>
<dbReference type="PANTHER" id="PTHR42763">
    <property type="entry name" value="ADP-GLUCOSE PHOSPHORYLASE"/>
    <property type="match status" value="1"/>
</dbReference>
<evidence type="ECO:0000313" key="2">
    <source>
        <dbReference type="EMBL" id="AIF40055.1"/>
    </source>
</evidence>
<protein>
    <submittedName>
        <fullName evidence="2">UTP--glucose-1-phosphate uridylyltransferase</fullName>
    </submittedName>
</protein>
<dbReference type="InterPro" id="IPR036265">
    <property type="entry name" value="HIT-like_sf"/>
</dbReference>
<dbReference type="HOGENOM" id="CLU_640498_0_0_11"/>
<organism evidence="2 3">
    <name type="scientific">Dermacoccus nishinomiyaensis</name>
    <dbReference type="NCBI Taxonomy" id="1274"/>
    <lineage>
        <taxon>Bacteria</taxon>
        <taxon>Bacillati</taxon>
        <taxon>Actinomycetota</taxon>
        <taxon>Actinomycetes</taxon>
        <taxon>Micrococcales</taxon>
        <taxon>Dermacoccaceae</taxon>
        <taxon>Dermacoccus</taxon>
    </lineage>
</organism>
<dbReference type="InterPro" id="IPR053177">
    <property type="entry name" value="ADP-glucose_phosphorylase"/>
</dbReference>